<dbReference type="RefSeq" id="WP_140934488.1">
    <property type="nucleotide sequence ID" value="NZ_QUBE01000003.1"/>
</dbReference>
<evidence type="ECO:0000313" key="2">
    <source>
        <dbReference type="EMBL" id="TPR44235.1"/>
    </source>
</evidence>
<gene>
    <name evidence="2" type="ORF">DY130_04125</name>
</gene>
<dbReference type="AlphaFoldDB" id="A0A9Q8IM17"/>
<reference evidence="2" key="1">
    <citation type="submission" date="2018-08" db="EMBL/GenBank/DDBJ databases">
        <title>Comparative genomics of wild bee and flower associated Lactobacillus reveals potential adaptation to the bee host.</title>
        <authorList>
            <person name="Vuong H.Q."/>
            <person name="Mcfrederick Q.S."/>
        </authorList>
    </citation>
    <scope>NUCLEOTIDE SEQUENCE</scope>
    <source>
        <strain evidence="2">HV_63</strain>
    </source>
</reference>
<feature type="transmembrane region" description="Helical" evidence="1">
    <location>
        <begin position="60"/>
        <end position="78"/>
    </location>
</feature>
<sequence>MNEENDGSGLIKANYILAIILCIPIVSAVDYLFGGLDIAIIIISIIILNKKTYMPKVGTILMIISSIFSLIGILYFYLELPEVINKIVYISDHHIQGENIQLFNAPLLALFGFLSFGLRIAAIIVYSIYRKPANK</sequence>
<accession>A0A9Q8IM17</accession>
<dbReference type="EMBL" id="QUBG01000003">
    <property type="protein sequence ID" value="TPR44235.1"/>
    <property type="molecule type" value="Genomic_DNA"/>
</dbReference>
<name>A0A9Q8IM17_9LACO</name>
<keyword evidence="1" id="KW-1133">Transmembrane helix</keyword>
<keyword evidence="1" id="KW-0812">Transmembrane</keyword>
<dbReference type="Proteomes" id="UP000784700">
    <property type="component" value="Unassembled WGS sequence"/>
</dbReference>
<organism evidence="2 3">
    <name type="scientific">Apilactobacillus micheneri</name>
    <dbReference type="NCBI Taxonomy" id="1899430"/>
    <lineage>
        <taxon>Bacteria</taxon>
        <taxon>Bacillati</taxon>
        <taxon>Bacillota</taxon>
        <taxon>Bacilli</taxon>
        <taxon>Lactobacillales</taxon>
        <taxon>Lactobacillaceae</taxon>
        <taxon>Apilactobacillus</taxon>
    </lineage>
</organism>
<keyword evidence="1" id="KW-0472">Membrane</keyword>
<proteinExistence type="predicted"/>
<protein>
    <submittedName>
        <fullName evidence="2">Uncharacterized protein</fullName>
    </submittedName>
</protein>
<dbReference type="GeneID" id="58108442"/>
<evidence type="ECO:0000256" key="1">
    <source>
        <dbReference type="SAM" id="Phobius"/>
    </source>
</evidence>
<feature type="transmembrane region" description="Helical" evidence="1">
    <location>
        <begin position="107"/>
        <end position="129"/>
    </location>
</feature>
<comment type="caution">
    <text evidence="2">The sequence shown here is derived from an EMBL/GenBank/DDBJ whole genome shotgun (WGS) entry which is preliminary data.</text>
</comment>
<evidence type="ECO:0000313" key="3">
    <source>
        <dbReference type="Proteomes" id="UP000784700"/>
    </source>
</evidence>
<feature type="transmembrane region" description="Helical" evidence="1">
    <location>
        <begin position="15"/>
        <end position="48"/>
    </location>
</feature>